<dbReference type="Proteomes" id="UP001141552">
    <property type="component" value="Unassembled WGS sequence"/>
</dbReference>
<dbReference type="PROSITE" id="PS50863">
    <property type="entry name" value="B3"/>
    <property type="match status" value="2"/>
</dbReference>
<keyword evidence="9" id="KW-1185">Reference proteome</keyword>
<dbReference type="GO" id="GO:0005634">
    <property type="term" value="C:nucleus"/>
    <property type="evidence" value="ECO:0007669"/>
    <property type="project" value="UniProtKB-SubCell"/>
</dbReference>
<keyword evidence="2" id="KW-0805">Transcription regulation</keyword>
<dbReference type="SUPFAM" id="SSF101936">
    <property type="entry name" value="DNA-binding pseudobarrel domain"/>
    <property type="match status" value="2"/>
</dbReference>
<comment type="caution">
    <text evidence="8">The sequence shown here is derived from an EMBL/GenBank/DDBJ whole genome shotgun (WGS) entry which is preliminary data.</text>
</comment>
<dbReference type="InterPro" id="IPR003340">
    <property type="entry name" value="B3_DNA-bd"/>
</dbReference>
<proteinExistence type="predicted"/>
<name>A0A9Q0FXY6_9ROSI</name>
<dbReference type="CDD" id="cd10017">
    <property type="entry name" value="B3_DNA"/>
    <property type="match status" value="2"/>
</dbReference>
<dbReference type="GO" id="GO:0003677">
    <property type="term" value="F:DNA binding"/>
    <property type="evidence" value="ECO:0007669"/>
    <property type="project" value="UniProtKB-KW"/>
</dbReference>
<dbReference type="InterPro" id="IPR015300">
    <property type="entry name" value="DNA-bd_pseudobarrel_sf"/>
</dbReference>
<feature type="domain" description="TF-B3" evidence="7">
    <location>
        <begin position="185"/>
        <end position="285"/>
    </location>
</feature>
<dbReference type="InterPro" id="IPR050655">
    <property type="entry name" value="Plant_B3_domain"/>
</dbReference>
<keyword evidence="5" id="KW-0539">Nucleus</keyword>
<evidence type="ECO:0000256" key="3">
    <source>
        <dbReference type="ARBA" id="ARBA00023125"/>
    </source>
</evidence>
<evidence type="ECO:0000313" key="8">
    <source>
        <dbReference type="EMBL" id="KAJ4838356.1"/>
    </source>
</evidence>
<evidence type="ECO:0000313" key="9">
    <source>
        <dbReference type="Proteomes" id="UP001141552"/>
    </source>
</evidence>
<dbReference type="OrthoDB" id="1864528at2759"/>
<comment type="subcellular location">
    <subcellularLocation>
        <location evidence="1">Nucleus</location>
    </subcellularLocation>
</comment>
<protein>
    <recommendedName>
        <fullName evidence="7">TF-B3 domain-containing protein</fullName>
    </recommendedName>
</protein>
<dbReference type="PANTHER" id="PTHR31920">
    <property type="entry name" value="B3 DOMAIN-CONTAINING"/>
    <property type="match status" value="1"/>
</dbReference>
<dbReference type="Pfam" id="PF02362">
    <property type="entry name" value="B3"/>
    <property type="match status" value="2"/>
</dbReference>
<dbReference type="AlphaFoldDB" id="A0A9Q0FXY6"/>
<feature type="compositionally biased region" description="Basic and acidic residues" evidence="6">
    <location>
        <begin position="122"/>
        <end position="135"/>
    </location>
</feature>
<sequence>MNSRPGKYPLRFQDKTPHFFKIILGDTICNRKLMIPPRFTRKYGKGLPSTVLLNVPTGATWRVELVRCGGEIWLQNGWKEFADYYSLTYGHLLFFQYKGNHDFHVLIFDMSATEIEYPLRSLHRDEQPGNDRGFQDPEVEESEPETSVEIIETFKSARRMQPMLGVEKSKALCRASTFKSINPFFRVVMQPSYVHDRYRTWVPSGFAREHFAQKSGDIILSLADTGRTWPAKYHLCIERGKTHVKFFGGWREFVEDNNLGVGDVCVFELINETDMMFQVVIFGLLRM</sequence>
<accession>A0A9Q0FXY6</accession>
<evidence type="ECO:0000256" key="2">
    <source>
        <dbReference type="ARBA" id="ARBA00023015"/>
    </source>
</evidence>
<gene>
    <name evidence="8" type="ORF">Tsubulata_019996</name>
</gene>
<dbReference type="Gene3D" id="2.40.330.10">
    <property type="entry name" value="DNA-binding pseudobarrel domain"/>
    <property type="match status" value="2"/>
</dbReference>
<keyword evidence="4" id="KW-0804">Transcription</keyword>
<feature type="domain" description="TF-B3" evidence="7">
    <location>
        <begin position="18"/>
        <end position="111"/>
    </location>
</feature>
<dbReference type="PANTHER" id="PTHR31920:SF37">
    <property type="entry name" value="B3 DOMAIN-CONTAINING TRANSCRIPTION FACTOR VRN1"/>
    <property type="match status" value="1"/>
</dbReference>
<feature type="region of interest" description="Disordered" evidence="6">
    <location>
        <begin position="121"/>
        <end position="142"/>
    </location>
</feature>
<dbReference type="SMART" id="SM01019">
    <property type="entry name" value="B3"/>
    <property type="match status" value="2"/>
</dbReference>
<evidence type="ECO:0000256" key="5">
    <source>
        <dbReference type="ARBA" id="ARBA00023242"/>
    </source>
</evidence>
<keyword evidence="3" id="KW-0238">DNA-binding</keyword>
<evidence type="ECO:0000259" key="7">
    <source>
        <dbReference type="PROSITE" id="PS50863"/>
    </source>
</evidence>
<evidence type="ECO:0000256" key="4">
    <source>
        <dbReference type="ARBA" id="ARBA00023163"/>
    </source>
</evidence>
<dbReference type="EMBL" id="JAKUCV010003577">
    <property type="protein sequence ID" value="KAJ4838356.1"/>
    <property type="molecule type" value="Genomic_DNA"/>
</dbReference>
<evidence type="ECO:0000256" key="1">
    <source>
        <dbReference type="ARBA" id="ARBA00004123"/>
    </source>
</evidence>
<reference evidence="8" key="1">
    <citation type="submission" date="2022-02" db="EMBL/GenBank/DDBJ databases">
        <authorList>
            <person name="Henning P.M."/>
            <person name="McCubbin A.G."/>
            <person name="Shore J.S."/>
        </authorList>
    </citation>
    <scope>NUCLEOTIDE SEQUENCE</scope>
    <source>
        <strain evidence="8">F60SS</strain>
        <tissue evidence="8">Leaves</tissue>
    </source>
</reference>
<evidence type="ECO:0000256" key="6">
    <source>
        <dbReference type="SAM" id="MobiDB-lite"/>
    </source>
</evidence>
<reference evidence="8" key="2">
    <citation type="journal article" date="2023" name="Plants (Basel)">
        <title>Annotation of the Turnera subulata (Passifloraceae) Draft Genome Reveals the S-Locus Evolved after the Divergence of Turneroideae from Passifloroideae in a Stepwise Manner.</title>
        <authorList>
            <person name="Henning P.M."/>
            <person name="Roalson E.H."/>
            <person name="Mir W."/>
            <person name="McCubbin A.G."/>
            <person name="Shore J.S."/>
        </authorList>
    </citation>
    <scope>NUCLEOTIDE SEQUENCE</scope>
    <source>
        <strain evidence="8">F60SS</strain>
    </source>
</reference>
<organism evidence="8 9">
    <name type="scientific">Turnera subulata</name>
    <dbReference type="NCBI Taxonomy" id="218843"/>
    <lineage>
        <taxon>Eukaryota</taxon>
        <taxon>Viridiplantae</taxon>
        <taxon>Streptophyta</taxon>
        <taxon>Embryophyta</taxon>
        <taxon>Tracheophyta</taxon>
        <taxon>Spermatophyta</taxon>
        <taxon>Magnoliopsida</taxon>
        <taxon>eudicotyledons</taxon>
        <taxon>Gunneridae</taxon>
        <taxon>Pentapetalae</taxon>
        <taxon>rosids</taxon>
        <taxon>fabids</taxon>
        <taxon>Malpighiales</taxon>
        <taxon>Passifloraceae</taxon>
        <taxon>Turnera</taxon>
    </lineage>
</organism>